<dbReference type="GO" id="GO:0003677">
    <property type="term" value="F:DNA binding"/>
    <property type="evidence" value="ECO:0007669"/>
    <property type="project" value="UniProtKB-KW"/>
</dbReference>
<evidence type="ECO:0000256" key="14">
    <source>
        <dbReference type="PROSITE-ProRule" id="PRU00560"/>
    </source>
</evidence>
<dbReference type="PROSITE" id="PS51198">
    <property type="entry name" value="UVRD_HELICASE_ATP_BIND"/>
    <property type="match status" value="1"/>
</dbReference>
<keyword evidence="7 14" id="KW-0067">ATP-binding</keyword>
<evidence type="ECO:0000256" key="2">
    <source>
        <dbReference type="ARBA" id="ARBA00022741"/>
    </source>
</evidence>
<comment type="catalytic activity">
    <reaction evidence="11">
        <text>Couples ATP hydrolysis with the unwinding of duplex DNA by translocating in the 3'-5' direction.</text>
        <dbReference type="EC" id="5.6.2.4"/>
    </reaction>
</comment>
<dbReference type="Pfam" id="PF13361">
    <property type="entry name" value="UvrD_C"/>
    <property type="match status" value="1"/>
</dbReference>
<dbReference type="Proteomes" id="UP000243547">
    <property type="component" value="Unassembled WGS sequence"/>
</dbReference>
<evidence type="ECO:0000256" key="4">
    <source>
        <dbReference type="ARBA" id="ARBA00022801"/>
    </source>
</evidence>
<dbReference type="AlphaFoldDB" id="A0A1M6LHJ6"/>
<evidence type="ECO:0000256" key="10">
    <source>
        <dbReference type="ARBA" id="ARBA00023235"/>
    </source>
</evidence>
<dbReference type="GO" id="GO:0005524">
    <property type="term" value="F:ATP binding"/>
    <property type="evidence" value="ECO:0007669"/>
    <property type="project" value="UniProtKB-UniRule"/>
</dbReference>
<evidence type="ECO:0000256" key="9">
    <source>
        <dbReference type="ARBA" id="ARBA00023204"/>
    </source>
</evidence>
<keyword evidence="5 14" id="KW-0347">Helicase</keyword>
<feature type="binding site" evidence="14">
    <location>
        <begin position="22"/>
        <end position="29"/>
    </location>
    <ligand>
        <name>ATP</name>
        <dbReference type="ChEBI" id="CHEBI:30616"/>
    </ligand>
</feature>
<dbReference type="PROSITE" id="PS51217">
    <property type="entry name" value="UVRD_HELICASE_CTER"/>
    <property type="match status" value="1"/>
</dbReference>
<evidence type="ECO:0000256" key="5">
    <source>
        <dbReference type="ARBA" id="ARBA00022806"/>
    </source>
</evidence>
<keyword evidence="18" id="KW-1185">Reference proteome</keyword>
<dbReference type="SUPFAM" id="SSF52980">
    <property type="entry name" value="Restriction endonuclease-like"/>
    <property type="match status" value="1"/>
</dbReference>
<dbReference type="GO" id="GO:0005829">
    <property type="term" value="C:cytosol"/>
    <property type="evidence" value="ECO:0007669"/>
    <property type="project" value="TreeGrafter"/>
</dbReference>
<dbReference type="InterPro" id="IPR014016">
    <property type="entry name" value="UvrD-like_ATP-bd"/>
</dbReference>
<keyword evidence="6 17" id="KW-0269">Exonuclease</keyword>
<dbReference type="PANTHER" id="PTHR11070">
    <property type="entry name" value="UVRD / RECB / PCRA DNA HELICASE FAMILY MEMBER"/>
    <property type="match status" value="1"/>
</dbReference>
<dbReference type="Gene3D" id="3.40.50.300">
    <property type="entry name" value="P-loop containing nucleotide triphosphate hydrolases"/>
    <property type="match status" value="4"/>
</dbReference>
<evidence type="ECO:0000256" key="13">
    <source>
        <dbReference type="ARBA" id="ARBA00048988"/>
    </source>
</evidence>
<feature type="domain" description="UvrD-like helicase ATP-binding" evidence="15">
    <location>
        <begin position="1"/>
        <end position="457"/>
    </location>
</feature>
<dbReference type="InterPro" id="IPR011335">
    <property type="entry name" value="Restrct_endonuc-II-like"/>
</dbReference>
<keyword evidence="3" id="KW-0227">DNA damage</keyword>
<dbReference type="InterPro" id="IPR014017">
    <property type="entry name" value="DNA_helicase_UvrD-like_C"/>
</dbReference>
<keyword evidence="10" id="KW-0413">Isomerase</keyword>
<dbReference type="RefSeq" id="WP_072906022.1">
    <property type="nucleotide sequence ID" value="NZ_FRAI01000005.1"/>
</dbReference>
<keyword evidence="9" id="KW-0234">DNA repair</keyword>
<proteinExistence type="predicted"/>
<reference evidence="18" key="1">
    <citation type="submission" date="2016-11" db="EMBL/GenBank/DDBJ databases">
        <authorList>
            <person name="Varghese N."/>
            <person name="Submissions S."/>
        </authorList>
    </citation>
    <scope>NUCLEOTIDE SEQUENCE [LARGE SCALE GENOMIC DNA]</scope>
    <source>
        <strain evidence="18">DSM 14826</strain>
    </source>
</reference>
<dbReference type="GO" id="GO:0033202">
    <property type="term" value="C:DNA helicase complex"/>
    <property type="evidence" value="ECO:0007669"/>
    <property type="project" value="TreeGrafter"/>
</dbReference>
<keyword evidence="1" id="KW-0540">Nuclease</keyword>
<evidence type="ECO:0000259" key="15">
    <source>
        <dbReference type="PROSITE" id="PS51198"/>
    </source>
</evidence>
<dbReference type="GO" id="GO:0000725">
    <property type="term" value="P:recombinational repair"/>
    <property type="evidence" value="ECO:0007669"/>
    <property type="project" value="TreeGrafter"/>
</dbReference>
<dbReference type="EMBL" id="FRAI01000005">
    <property type="protein sequence ID" value="SHJ70628.1"/>
    <property type="molecule type" value="Genomic_DNA"/>
</dbReference>
<dbReference type="InterPro" id="IPR027417">
    <property type="entry name" value="P-loop_NTPase"/>
</dbReference>
<organism evidence="17 18">
    <name type="scientific">Anaerobranca californiensis DSM 14826</name>
    <dbReference type="NCBI Taxonomy" id="1120989"/>
    <lineage>
        <taxon>Bacteria</taxon>
        <taxon>Bacillati</taxon>
        <taxon>Bacillota</taxon>
        <taxon>Clostridia</taxon>
        <taxon>Eubacteriales</taxon>
        <taxon>Proteinivoracaceae</taxon>
        <taxon>Anaerobranca</taxon>
    </lineage>
</organism>
<dbReference type="EC" id="5.6.2.4" evidence="12"/>
<name>A0A1M6LHJ6_9FIRM</name>
<evidence type="ECO:0000256" key="7">
    <source>
        <dbReference type="ARBA" id="ARBA00022840"/>
    </source>
</evidence>
<dbReference type="Pfam" id="PF12705">
    <property type="entry name" value="PDDEXK_1"/>
    <property type="match status" value="1"/>
</dbReference>
<dbReference type="InterPro" id="IPR038726">
    <property type="entry name" value="PDDEXK_AddAB-type"/>
</dbReference>
<evidence type="ECO:0000313" key="18">
    <source>
        <dbReference type="Proteomes" id="UP000243547"/>
    </source>
</evidence>
<dbReference type="GO" id="GO:0043138">
    <property type="term" value="F:3'-5' DNA helicase activity"/>
    <property type="evidence" value="ECO:0007669"/>
    <property type="project" value="UniProtKB-EC"/>
</dbReference>
<gene>
    <name evidence="17" type="ORF">SAMN02745227_00511</name>
</gene>
<dbReference type="Pfam" id="PF00580">
    <property type="entry name" value="UvrD-helicase"/>
    <property type="match status" value="1"/>
</dbReference>
<evidence type="ECO:0000256" key="1">
    <source>
        <dbReference type="ARBA" id="ARBA00022722"/>
    </source>
</evidence>
<dbReference type="CDD" id="cd17932">
    <property type="entry name" value="DEXQc_UvrD"/>
    <property type="match status" value="1"/>
</dbReference>
<accession>A0A1M6LHJ6</accession>
<evidence type="ECO:0000256" key="3">
    <source>
        <dbReference type="ARBA" id="ARBA00022763"/>
    </source>
</evidence>
<keyword evidence="8" id="KW-0238">DNA-binding</keyword>
<sequence>MEFNPEQIKAIESEKRQVLISAGAGSGKTRVLTERFFYLCNKKLEEKITGKHNPIAAQVPEIVAITFTEKAAREMKTRIRKRIDKEIEKISLLPEGEEKGISLTFWQEQKEELDFSVITTFHSFCYKLLQNFALNAELPPDFPLLDQNESLLIKNRVFNELLEIESNFRKWKPLFTYFDKNSIKKAVIAIYEQIGENPEIDVVNLCNSISPHEILEIQDKSLTNIKERLIQNFYQRAGDCVKDLPNPNSVKGKLSEHIRNITNHFTQIDPANFSPDECYELLLQVMPRSANHKWQDSAPAMYELCNEHFKTLKESWKSYDISQINKDELITVIELFMDLLCAFGEKYNKRKEEGGVLDFADLQKKAIKLLEENQEIRKWCQKNYKHIMIDEFQDTNQLQMKMLEYINPQYRFIVGDSKQSIYRFRGADVTIMNTLLDDYKSDGDTEIIDMGRNYRNCDSIIGFVNELFQNLMVKDDSKDYSKYYINYNPLISNRQKDFEKLPNKKVEFLILNGEGEDTEYDLIAQRILELVNNGAEIVKETYITEDGKSEDRWRRANWKDIAILIPARTYLTVLERKLKERNIPYYVHGGVGFFQKEEVQDFLNILRFINRPWEELHILSLLRGPLFRMTLKDFFYLKNHIPQGQNLVNYILTEEFSRDKNLKSEVKEKLAKVYQIFIKYVPFSPQVNLKEALLEIFYDSGLKMALLLQPNSLQSIKNVEKLIDIIVGQNSFSLEQSLEQIEILASLGDKEGEGEAEIPEGNMVTIMTVHGSKGLEFPVVFLPNLNRSPQRDNGKIRYDEEFLLVLKYGEKEEENLTPGYKIVNQKEKIAAIEESKRLFYVAVTRARDYLVMTSHVKKENTNGDSDEIPSGENDSWHNMLKEGLKKNVNLKEYIYIKNFEEVPKSDGKELQKESITLNFDIEDRDILPTFSVSEVVTFMDDPVKYYDYYIVKIDPSFFAENTTKYSDDNVFGGMEFGTLVHRVCELYDGGYSEEESVDIVLEGVEDPTVSLGELKEELLNLLEKYKEIHSLEIGEHIASEWSFTTEVAGAYIVGEIDKIYLKEGVYHLLDLKTNIIKDIENMEGLIKRYLPQIYLYKIAFEREFGGKVENVSLFFLREGIKGLRTIGTDVKYGQKIEEAIKTMISLKKSGAGRDEYLKLYKEKN</sequence>
<evidence type="ECO:0000259" key="16">
    <source>
        <dbReference type="PROSITE" id="PS51217"/>
    </source>
</evidence>
<dbReference type="STRING" id="1120989.SAMN02745227_00511"/>
<evidence type="ECO:0000256" key="6">
    <source>
        <dbReference type="ARBA" id="ARBA00022839"/>
    </source>
</evidence>
<dbReference type="Gene3D" id="1.10.486.10">
    <property type="entry name" value="PCRA, domain 4"/>
    <property type="match status" value="1"/>
</dbReference>
<evidence type="ECO:0000256" key="12">
    <source>
        <dbReference type="ARBA" id="ARBA00034808"/>
    </source>
</evidence>
<dbReference type="GO" id="GO:0004527">
    <property type="term" value="F:exonuclease activity"/>
    <property type="evidence" value="ECO:0007669"/>
    <property type="project" value="UniProtKB-KW"/>
</dbReference>
<feature type="domain" description="UvrD-like helicase C-terminal" evidence="16">
    <location>
        <begin position="475"/>
        <end position="774"/>
    </location>
</feature>
<evidence type="ECO:0000256" key="8">
    <source>
        <dbReference type="ARBA" id="ARBA00023125"/>
    </source>
</evidence>
<dbReference type="OrthoDB" id="9810135at2"/>
<keyword evidence="4 14" id="KW-0378">Hydrolase</keyword>
<dbReference type="InterPro" id="IPR011604">
    <property type="entry name" value="PDDEXK-like_dom_sf"/>
</dbReference>
<dbReference type="SUPFAM" id="SSF52540">
    <property type="entry name" value="P-loop containing nucleoside triphosphate hydrolases"/>
    <property type="match status" value="1"/>
</dbReference>
<comment type="catalytic activity">
    <reaction evidence="13">
        <text>ATP + H2O = ADP + phosphate + H(+)</text>
        <dbReference type="Rhea" id="RHEA:13065"/>
        <dbReference type="ChEBI" id="CHEBI:15377"/>
        <dbReference type="ChEBI" id="CHEBI:15378"/>
        <dbReference type="ChEBI" id="CHEBI:30616"/>
        <dbReference type="ChEBI" id="CHEBI:43474"/>
        <dbReference type="ChEBI" id="CHEBI:456216"/>
        <dbReference type="EC" id="5.6.2.4"/>
    </reaction>
</comment>
<dbReference type="Gene3D" id="3.90.320.10">
    <property type="match status" value="1"/>
</dbReference>
<dbReference type="InterPro" id="IPR000212">
    <property type="entry name" value="DNA_helicase_UvrD/REP"/>
</dbReference>
<evidence type="ECO:0000256" key="11">
    <source>
        <dbReference type="ARBA" id="ARBA00034617"/>
    </source>
</evidence>
<evidence type="ECO:0000313" key="17">
    <source>
        <dbReference type="EMBL" id="SHJ70628.1"/>
    </source>
</evidence>
<dbReference type="PANTHER" id="PTHR11070:SF48">
    <property type="entry name" value="ATP-DEPENDENT HELICASE_NUCLEASE SUBUNIT A"/>
    <property type="match status" value="1"/>
</dbReference>
<keyword evidence="2 14" id="KW-0547">Nucleotide-binding</keyword>
<protein>
    <recommendedName>
        <fullName evidence="12">DNA 3'-5' helicase</fullName>
        <ecNumber evidence="12">5.6.2.4</ecNumber>
    </recommendedName>
</protein>